<evidence type="ECO:0000256" key="1">
    <source>
        <dbReference type="ARBA" id="ARBA00001974"/>
    </source>
</evidence>
<dbReference type="InterPro" id="IPR002655">
    <property type="entry name" value="Acyl-CoA_oxidase_C"/>
</dbReference>
<reference evidence="16" key="1">
    <citation type="journal article" date="2017" name="Acta Aliment.">
        <title>Plant polysaccharide degrading enzyme system of Thermpbifida cellulosilytica TB100 revealed by de novo genome project data.</title>
        <authorList>
            <person name="Toth A."/>
            <person name="Baka E."/>
            <person name="Luzics S."/>
            <person name="Bata-Vidacs I."/>
            <person name="Nagy I."/>
            <person name="Balint B."/>
            <person name="Herceg R."/>
            <person name="Olasz F."/>
            <person name="Wilk T."/>
            <person name="Nagy T."/>
            <person name="Kriszt B."/>
            <person name="Nagy I."/>
            <person name="Kukolya J."/>
        </authorList>
    </citation>
    <scope>NUCLEOTIDE SEQUENCE [LARGE SCALE GENOMIC DNA]</scope>
    <source>
        <strain evidence="16">TB100</strain>
    </source>
</reference>
<evidence type="ECO:0000256" key="6">
    <source>
        <dbReference type="ARBA" id="ARBA00022827"/>
    </source>
</evidence>
<evidence type="ECO:0000259" key="11">
    <source>
        <dbReference type="Pfam" id="PF01756"/>
    </source>
</evidence>
<keyword evidence="9" id="KW-0443">Lipid metabolism</keyword>
<feature type="domain" description="Acyl-CoA oxidase C-terminal" evidence="11">
    <location>
        <begin position="505"/>
        <end position="637"/>
    </location>
</feature>
<evidence type="ECO:0000259" key="14">
    <source>
        <dbReference type="Pfam" id="PF22924"/>
    </source>
</evidence>
<dbReference type="Pfam" id="PF22924">
    <property type="entry name" value="ACOX_C_alpha1"/>
    <property type="match status" value="1"/>
</dbReference>
<dbReference type="EMBL" id="LGEM01000117">
    <property type="protein sequence ID" value="KUP95622.1"/>
    <property type="molecule type" value="Genomic_DNA"/>
</dbReference>
<dbReference type="Pfam" id="PF01756">
    <property type="entry name" value="ACOX"/>
    <property type="match status" value="1"/>
</dbReference>
<dbReference type="PIRSF" id="PIRSF000168">
    <property type="entry name" value="Acyl-CoA_oxidase"/>
    <property type="match status" value="1"/>
</dbReference>
<dbReference type="Proteomes" id="UP000074382">
    <property type="component" value="Unassembled WGS sequence"/>
</dbReference>
<dbReference type="PATRIC" id="fig|665004.4.peg.3538"/>
<dbReference type="AlphaFoldDB" id="A0A147KE96"/>
<dbReference type="Pfam" id="PF02771">
    <property type="entry name" value="Acyl-CoA_dh_N"/>
    <property type="match status" value="1"/>
</dbReference>
<evidence type="ECO:0000259" key="13">
    <source>
        <dbReference type="Pfam" id="PF02771"/>
    </source>
</evidence>
<evidence type="ECO:0000259" key="12">
    <source>
        <dbReference type="Pfam" id="PF02770"/>
    </source>
</evidence>
<dbReference type="EC" id="1.3.3.6" evidence="4"/>
<evidence type="ECO:0000256" key="8">
    <source>
        <dbReference type="ARBA" id="ARBA00023002"/>
    </source>
</evidence>
<dbReference type="InterPro" id="IPR006091">
    <property type="entry name" value="Acyl-CoA_Oxase/DH_mid-dom"/>
</dbReference>
<dbReference type="InterPro" id="IPR046373">
    <property type="entry name" value="Acyl-CoA_Oxase/DH_mid-dom_sf"/>
</dbReference>
<evidence type="ECO:0000313" key="16">
    <source>
        <dbReference type="Proteomes" id="UP000074382"/>
    </source>
</evidence>
<evidence type="ECO:0000256" key="7">
    <source>
        <dbReference type="ARBA" id="ARBA00022832"/>
    </source>
</evidence>
<dbReference type="GO" id="GO:0033540">
    <property type="term" value="P:fatty acid beta-oxidation using acyl-CoA oxidase"/>
    <property type="evidence" value="ECO:0007669"/>
    <property type="project" value="TreeGrafter"/>
</dbReference>
<dbReference type="GO" id="GO:0055088">
    <property type="term" value="P:lipid homeostasis"/>
    <property type="evidence" value="ECO:0007669"/>
    <property type="project" value="TreeGrafter"/>
</dbReference>
<dbReference type="FunFam" id="1.20.140.10:FF:000007">
    <property type="entry name" value="Acyl-coenzyme A oxidase"/>
    <property type="match status" value="1"/>
</dbReference>
<dbReference type="GO" id="GO:0003997">
    <property type="term" value="F:acyl-CoA oxidase activity"/>
    <property type="evidence" value="ECO:0007669"/>
    <property type="project" value="UniProtKB-EC"/>
</dbReference>
<organism evidence="15 16">
    <name type="scientific">Thermobifida cellulosilytica TB100</name>
    <dbReference type="NCBI Taxonomy" id="665004"/>
    <lineage>
        <taxon>Bacteria</taxon>
        <taxon>Bacillati</taxon>
        <taxon>Actinomycetota</taxon>
        <taxon>Actinomycetes</taxon>
        <taxon>Streptosporangiales</taxon>
        <taxon>Nocardiopsidaceae</taxon>
        <taxon>Thermobifida</taxon>
    </lineage>
</organism>
<keyword evidence="10" id="KW-0576">Peroxisome</keyword>
<comment type="similarity">
    <text evidence="3">Belongs to the acyl-CoA oxidase family.</text>
</comment>
<feature type="domain" description="Acyl-CoA oxidase/dehydrogenase middle" evidence="12">
    <location>
        <begin position="135"/>
        <end position="244"/>
    </location>
</feature>
<comment type="caution">
    <text evidence="15">The sequence shown here is derived from an EMBL/GenBank/DDBJ whole genome shotgun (WGS) entry which is preliminary data.</text>
</comment>
<dbReference type="InterPro" id="IPR055060">
    <property type="entry name" value="ACOX_C_alpha1"/>
</dbReference>
<comment type="cofactor">
    <cofactor evidence="1">
        <name>FAD</name>
        <dbReference type="ChEBI" id="CHEBI:57692"/>
    </cofactor>
</comment>
<evidence type="ECO:0000256" key="5">
    <source>
        <dbReference type="ARBA" id="ARBA00022630"/>
    </source>
</evidence>
<dbReference type="GO" id="GO:0071949">
    <property type="term" value="F:FAD binding"/>
    <property type="evidence" value="ECO:0007669"/>
    <property type="project" value="InterPro"/>
</dbReference>
<dbReference type="Gene3D" id="2.40.110.10">
    <property type="entry name" value="Butyryl-CoA Dehydrogenase, subunit A, domain 2"/>
    <property type="match status" value="1"/>
</dbReference>
<evidence type="ECO:0000256" key="9">
    <source>
        <dbReference type="ARBA" id="ARBA00023098"/>
    </source>
</evidence>
<dbReference type="InterPro" id="IPR036250">
    <property type="entry name" value="AcylCo_DH-like_C"/>
</dbReference>
<accession>A0A147KE96</accession>
<dbReference type="Gene3D" id="1.10.540.10">
    <property type="entry name" value="Acyl-CoA dehydrogenase/oxidase, N-terminal domain"/>
    <property type="match status" value="1"/>
</dbReference>
<sequence>MPQRDDAAIDAAALRDLLDGRWAEVRRRAREVLRGPEFAPQHGLGMAEHRARVTDQLRLLARTDLARYGFSPEYGGGGDVGASVVAFEMLVCDLSLMVKLGVQWGLFGGAIQALGTERHHAAYLPGVMSLETPGCFAMTETGHGSDVQALRTTATFDPDADEFVVHTPDEAARKDYIGNAARDGRLAVVFAQLVTGGQRHGVHALLVPLRDADGTPVPGVRIEDCGPKAGLNGVDNGRIWFDHVRVPRTALLNRYGDVAADGTYSSPIDSPNRRFFTMLGTLVRGRISVAGGAGTAAKAALAIAVRYGEVRRQFSRPDRPEEVVLLDYLAHQRRLLPALARTYALHFAQEELVARLHDGLAGEPLDERGQRELEAHAAGLKAVATWHASETIQTCREACGGAGYLAENRLPQLRADTDVFTTFEGDNTVLLQLVGKSLLTNYRQEFGSLDPLGTAKFVAGQFLGTVAERTAARSLRDRLARVAPGREGDSVLRDQGWQRALLEDRENHVLEGLARRLRAGSASGADPFTVFNDVQDHVLLAARAHVDRLVFEAFAAAVGRVRDAGTRAVLERLCDLATLSLVERERAWFLEHGRLTPARAKAVTAAVNSLCRELRPHARALVDGFGLRDEWLAAPIALGAEEARQAGRARAGEPVGARS</sequence>
<evidence type="ECO:0000256" key="10">
    <source>
        <dbReference type="ARBA" id="ARBA00023140"/>
    </source>
</evidence>
<feature type="domain" description="Acyl-CoA dehydrogenase/oxidase N-terminal" evidence="13">
    <location>
        <begin position="48"/>
        <end position="130"/>
    </location>
</feature>
<dbReference type="SUPFAM" id="SSF56645">
    <property type="entry name" value="Acyl-CoA dehydrogenase NM domain-like"/>
    <property type="match status" value="1"/>
</dbReference>
<dbReference type="FunFam" id="2.40.110.10:FF:000005">
    <property type="entry name" value="Acyl-coenzyme A oxidase"/>
    <property type="match status" value="1"/>
</dbReference>
<protein>
    <recommendedName>
        <fullName evidence="4">acyl-CoA oxidase</fullName>
        <ecNumber evidence="4">1.3.3.6</ecNumber>
    </recommendedName>
</protein>
<feature type="domain" description="Acyl-CoA oxidase C-alpha1" evidence="14">
    <location>
        <begin position="280"/>
        <end position="439"/>
    </location>
</feature>
<dbReference type="InterPro" id="IPR012258">
    <property type="entry name" value="Acyl-CoA_oxidase"/>
</dbReference>
<evidence type="ECO:0000256" key="3">
    <source>
        <dbReference type="ARBA" id="ARBA00006288"/>
    </source>
</evidence>
<dbReference type="SUPFAM" id="SSF47203">
    <property type="entry name" value="Acyl-CoA dehydrogenase C-terminal domain-like"/>
    <property type="match status" value="2"/>
</dbReference>
<evidence type="ECO:0000256" key="4">
    <source>
        <dbReference type="ARBA" id="ARBA00012870"/>
    </source>
</evidence>
<keyword evidence="16" id="KW-1185">Reference proteome</keyword>
<gene>
    <name evidence="15" type="ORF">AC529_16605</name>
</gene>
<dbReference type="PANTHER" id="PTHR10909:SF382">
    <property type="entry name" value="ACYL-COENZYME A OXIDASE"/>
    <property type="match status" value="1"/>
</dbReference>
<dbReference type="OrthoDB" id="1144545at2"/>
<dbReference type="InterPro" id="IPR013786">
    <property type="entry name" value="AcylCoA_DH/ox_N"/>
</dbReference>
<dbReference type="PANTHER" id="PTHR10909">
    <property type="entry name" value="ELECTRON TRANSPORT OXIDOREDUCTASE"/>
    <property type="match status" value="1"/>
</dbReference>
<evidence type="ECO:0000256" key="2">
    <source>
        <dbReference type="ARBA" id="ARBA00004275"/>
    </source>
</evidence>
<comment type="subcellular location">
    <subcellularLocation>
        <location evidence="2">Peroxisome</location>
    </subcellularLocation>
</comment>
<keyword evidence="5" id="KW-0285">Flavoprotein</keyword>
<evidence type="ECO:0000313" key="15">
    <source>
        <dbReference type="EMBL" id="KUP95622.1"/>
    </source>
</evidence>
<dbReference type="Pfam" id="PF02770">
    <property type="entry name" value="Acyl-CoA_dh_M"/>
    <property type="match status" value="1"/>
</dbReference>
<name>A0A147KE96_THECS</name>
<dbReference type="Gene3D" id="1.20.140.10">
    <property type="entry name" value="Butyryl-CoA Dehydrogenase, subunit A, domain 3"/>
    <property type="match status" value="2"/>
</dbReference>
<dbReference type="FunFam" id="1.20.140.10:FF:000010">
    <property type="entry name" value="Acyl-coenzyme A oxidase"/>
    <property type="match status" value="1"/>
</dbReference>
<keyword evidence="7" id="KW-0276">Fatty acid metabolism</keyword>
<dbReference type="InterPro" id="IPR009100">
    <property type="entry name" value="AcylCoA_DH/oxidase_NM_dom_sf"/>
</dbReference>
<keyword evidence="6" id="KW-0274">FAD</keyword>
<dbReference type="STRING" id="665004.AC529_16605"/>
<dbReference type="InterPro" id="IPR037069">
    <property type="entry name" value="AcylCoA_DH/ox_N_sf"/>
</dbReference>
<dbReference type="RefSeq" id="WP_068758187.1">
    <property type="nucleotide sequence ID" value="NZ_KQ950185.1"/>
</dbReference>
<dbReference type="GO" id="GO:0005504">
    <property type="term" value="F:fatty acid binding"/>
    <property type="evidence" value="ECO:0007669"/>
    <property type="project" value="TreeGrafter"/>
</dbReference>
<proteinExistence type="inferred from homology"/>
<keyword evidence="8" id="KW-0560">Oxidoreductase</keyword>